<dbReference type="InterPro" id="IPR009030">
    <property type="entry name" value="Growth_fac_rcpt_cys_sf"/>
</dbReference>
<evidence type="ECO:0000256" key="10">
    <source>
        <dbReference type="ARBA" id="ARBA00023183"/>
    </source>
</evidence>
<dbReference type="FunFam" id="4.10.40.20:FF:000001">
    <property type="entry name" value="Insulin-like growth factor binding protein 5"/>
    <property type="match status" value="1"/>
</dbReference>
<evidence type="ECO:0000256" key="4">
    <source>
        <dbReference type="ARBA" id="ARBA00013680"/>
    </source>
</evidence>
<name>A0A8C6SQG0_9GOBI</name>
<keyword evidence="12" id="KW-0732">Signal</keyword>
<feature type="chain" id="PRO_5034453370" description="Insulin-like growth factor-binding protein 4" evidence="12">
    <location>
        <begin position="30"/>
        <end position="259"/>
    </location>
</feature>
<comment type="function">
    <text evidence="1">IGF-binding proteins prolong the half-life of the IGFs and have been shown to either inhibit or stimulate the growth promoting effects of the IGFs on cell culture. They alter the interaction of IGFs with their cell surface receptors.</text>
</comment>
<comment type="caution">
    <text evidence="11">Lacks conserved residue(s) required for the propagation of feature annotation.</text>
</comment>
<dbReference type="PROSITE" id="PS51162">
    <property type="entry name" value="THYROGLOBULIN_1_2"/>
    <property type="match status" value="1"/>
</dbReference>
<dbReference type="GO" id="GO:0043567">
    <property type="term" value="P:regulation of insulin-like growth factor receptor signaling pathway"/>
    <property type="evidence" value="ECO:0007669"/>
    <property type="project" value="TreeGrafter"/>
</dbReference>
<dbReference type="InterPro" id="IPR000867">
    <property type="entry name" value="IGFBP-like"/>
</dbReference>
<evidence type="ECO:0000313" key="15">
    <source>
        <dbReference type="Ensembl" id="ENSNMLP00000008766.1"/>
    </source>
</evidence>
<feature type="signal peptide" evidence="12">
    <location>
        <begin position="1"/>
        <end position="29"/>
    </location>
</feature>
<dbReference type="Gene3D" id="4.10.40.20">
    <property type="match status" value="1"/>
</dbReference>
<feature type="domain" description="Thyroglobulin type-1" evidence="13">
    <location>
        <begin position="172"/>
        <end position="249"/>
    </location>
</feature>
<evidence type="ECO:0000259" key="13">
    <source>
        <dbReference type="PROSITE" id="PS51162"/>
    </source>
</evidence>
<dbReference type="InterPro" id="IPR017891">
    <property type="entry name" value="Insulin_GF-bd_Cys-rich_CS"/>
</dbReference>
<sequence length="259" mass="28565">GNDERGEAPSSWGMWALCFAVSLATLCLSDQAIRCPICTEEKLAACRLPDGCEETVREPGCGCCPTCALPKGAHCGVYSPRCGTGLRCFPPRGVDRPLHLLMHGQGVCTDERELEDNSAVEQQEEIIPEHPNNSNIRCSPQDKRCIQKTLARHPSKSTNQRNMGREEAKVVLAPCRAELQRALDRLASNTRTHDDLFTIPIPNCDKNGDFHTKQCHPARDGQRGKCWCVDPKTGLRLPGPLELRGDLDCHQLMSATLRA</sequence>
<dbReference type="SUPFAM" id="SSF57610">
    <property type="entry name" value="Thyroglobulin type-1 domain"/>
    <property type="match status" value="1"/>
</dbReference>
<keyword evidence="7" id="KW-0341">Growth regulation</keyword>
<dbReference type="SMART" id="SM00211">
    <property type="entry name" value="TY"/>
    <property type="match status" value="1"/>
</dbReference>
<keyword evidence="6" id="KW-0597">Phosphoprotein</keyword>
<dbReference type="FunFam" id="4.10.800.10:FF:000002">
    <property type="entry name" value="Insulin-like growth factor-binding protein 2"/>
    <property type="match status" value="1"/>
</dbReference>
<dbReference type="CDD" id="cd00191">
    <property type="entry name" value="TY"/>
    <property type="match status" value="1"/>
</dbReference>
<organism evidence="15 16">
    <name type="scientific">Neogobius melanostomus</name>
    <name type="common">round goby</name>
    <dbReference type="NCBI Taxonomy" id="47308"/>
    <lineage>
        <taxon>Eukaryota</taxon>
        <taxon>Metazoa</taxon>
        <taxon>Chordata</taxon>
        <taxon>Craniata</taxon>
        <taxon>Vertebrata</taxon>
        <taxon>Euteleostomi</taxon>
        <taxon>Actinopterygii</taxon>
        <taxon>Neopterygii</taxon>
        <taxon>Teleostei</taxon>
        <taxon>Neoteleostei</taxon>
        <taxon>Acanthomorphata</taxon>
        <taxon>Gobiaria</taxon>
        <taxon>Gobiiformes</taxon>
        <taxon>Gobioidei</taxon>
        <taxon>Gobiidae</taxon>
        <taxon>Benthophilinae</taxon>
        <taxon>Neogobiini</taxon>
        <taxon>Neogobius</taxon>
    </lineage>
</organism>
<evidence type="ECO:0000256" key="9">
    <source>
        <dbReference type="ARBA" id="ARBA00023180"/>
    </source>
</evidence>
<keyword evidence="9" id="KW-0325">Glycoprotein</keyword>
<comment type="subunit">
    <text evidence="3">Binds IGF2 more than IGF1.</text>
</comment>
<dbReference type="PANTHER" id="PTHR11551:SF7">
    <property type="entry name" value="INSULIN-LIKE GROWTH FACTOR-BINDING PROTEIN 4"/>
    <property type="match status" value="1"/>
</dbReference>
<evidence type="ECO:0000256" key="7">
    <source>
        <dbReference type="ARBA" id="ARBA00022604"/>
    </source>
</evidence>
<reference evidence="15" key="1">
    <citation type="submission" date="2025-08" db="UniProtKB">
        <authorList>
            <consortium name="Ensembl"/>
        </authorList>
    </citation>
    <scope>IDENTIFICATION</scope>
</reference>
<dbReference type="InterPro" id="IPR036857">
    <property type="entry name" value="Thyroglobulin_1_sf"/>
</dbReference>
<dbReference type="GO" id="GO:0048640">
    <property type="term" value="P:negative regulation of developmental growth"/>
    <property type="evidence" value="ECO:0007669"/>
    <property type="project" value="UniProtKB-ARBA"/>
</dbReference>
<keyword evidence="16" id="KW-1185">Reference proteome</keyword>
<feature type="domain" description="IGFBP N-terminal" evidence="14">
    <location>
        <begin position="31"/>
        <end position="111"/>
    </location>
</feature>
<dbReference type="PROSITE" id="PS00222">
    <property type="entry name" value="IGFBP_N_1"/>
    <property type="match status" value="1"/>
</dbReference>
<comment type="subcellular location">
    <subcellularLocation>
        <location evidence="2">Secreted</location>
    </subcellularLocation>
</comment>
<evidence type="ECO:0000256" key="3">
    <source>
        <dbReference type="ARBA" id="ARBA00011592"/>
    </source>
</evidence>
<keyword evidence="5" id="KW-0964">Secreted</keyword>
<dbReference type="Ensembl" id="ENSNMLT00000009946.1">
    <property type="protein sequence ID" value="ENSNMLP00000008766.1"/>
    <property type="gene ID" value="ENSNMLG00000006122.1"/>
</dbReference>
<reference evidence="15" key="2">
    <citation type="submission" date="2025-09" db="UniProtKB">
        <authorList>
            <consortium name="Ensembl"/>
        </authorList>
    </citation>
    <scope>IDENTIFICATION</scope>
</reference>
<evidence type="ECO:0000256" key="1">
    <source>
        <dbReference type="ARBA" id="ARBA00003811"/>
    </source>
</evidence>
<dbReference type="Proteomes" id="UP000694523">
    <property type="component" value="Unplaced"/>
</dbReference>
<keyword evidence="10" id="KW-0340">Growth factor binding</keyword>
<dbReference type="InterPro" id="IPR022327">
    <property type="entry name" value="IGFBP-4"/>
</dbReference>
<keyword evidence="8" id="KW-1015">Disulfide bond</keyword>
<dbReference type="Gene3D" id="4.10.800.10">
    <property type="entry name" value="Thyroglobulin type-1"/>
    <property type="match status" value="1"/>
</dbReference>
<dbReference type="SMART" id="SM00121">
    <property type="entry name" value="IB"/>
    <property type="match status" value="1"/>
</dbReference>
<dbReference type="PANTHER" id="PTHR11551">
    <property type="entry name" value="INSULIN-LIKE GROWTH FACTOR BINDING PROTEIN"/>
    <property type="match status" value="1"/>
</dbReference>
<dbReference type="AlphaFoldDB" id="A0A8C6SQG0"/>
<proteinExistence type="predicted"/>
<dbReference type="PRINTS" id="PR01980">
    <property type="entry name" value="IGFBPFAMILY4"/>
</dbReference>
<protein>
    <recommendedName>
        <fullName evidence="4">Insulin-like growth factor-binding protein 4</fullName>
    </recommendedName>
</protein>
<dbReference type="SUPFAM" id="SSF57184">
    <property type="entry name" value="Growth factor receptor domain"/>
    <property type="match status" value="1"/>
</dbReference>
<evidence type="ECO:0000256" key="5">
    <source>
        <dbReference type="ARBA" id="ARBA00022525"/>
    </source>
</evidence>
<dbReference type="Pfam" id="PF00219">
    <property type="entry name" value="IGFBP"/>
    <property type="match status" value="1"/>
</dbReference>
<dbReference type="GO" id="GO:0031994">
    <property type="term" value="F:insulin-like growth factor I binding"/>
    <property type="evidence" value="ECO:0007669"/>
    <property type="project" value="TreeGrafter"/>
</dbReference>
<evidence type="ECO:0000256" key="2">
    <source>
        <dbReference type="ARBA" id="ARBA00004613"/>
    </source>
</evidence>
<dbReference type="Pfam" id="PF00086">
    <property type="entry name" value="Thyroglobulin_1"/>
    <property type="match status" value="1"/>
</dbReference>
<evidence type="ECO:0000256" key="8">
    <source>
        <dbReference type="ARBA" id="ARBA00023157"/>
    </source>
</evidence>
<dbReference type="PROSITE" id="PS51323">
    <property type="entry name" value="IGFBP_N_2"/>
    <property type="match status" value="1"/>
</dbReference>
<dbReference type="GO" id="GO:0031995">
    <property type="term" value="F:insulin-like growth factor II binding"/>
    <property type="evidence" value="ECO:0007669"/>
    <property type="project" value="TreeGrafter"/>
</dbReference>
<evidence type="ECO:0000256" key="11">
    <source>
        <dbReference type="PROSITE-ProRule" id="PRU00500"/>
    </source>
</evidence>
<evidence type="ECO:0000259" key="14">
    <source>
        <dbReference type="PROSITE" id="PS51323"/>
    </source>
</evidence>
<accession>A0A8C6SQG0</accession>
<evidence type="ECO:0000256" key="12">
    <source>
        <dbReference type="SAM" id="SignalP"/>
    </source>
</evidence>
<dbReference type="InterPro" id="IPR022321">
    <property type="entry name" value="IGFBP_1-6_chordata"/>
</dbReference>
<dbReference type="InterPro" id="IPR000716">
    <property type="entry name" value="Thyroglobulin_1"/>
</dbReference>
<evidence type="ECO:0000313" key="16">
    <source>
        <dbReference type="Proteomes" id="UP000694523"/>
    </source>
</evidence>
<evidence type="ECO:0000256" key="6">
    <source>
        <dbReference type="ARBA" id="ARBA00022553"/>
    </source>
</evidence>
<dbReference type="GO" id="GO:0005615">
    <property type="term" value="C:extracellular space"/>
    <property type="evidence" value="ECO:0007669"/>
    <property type="project" value="TreeGrafter"/>
</dbReference>
<dbReference type="PRINTS" id="PR01976">
    <property type="entry name" value="IGFBPFAMILY"/>
</dbReference>